<dbReference type="Pfam" id="PF10221">
    <property type="entry name" value="Mat89Bb"/>
    <property type="match status" value="1"/>
</dbReference>
<sequence length="736" mass="81585">MDEKMFGIDHKTVFVLDHGQPMIESSKQMVDFDISTKSRPQGVVPLAPVSKSLWSSCMEALCEYCRIVWDIFPADKLLRFIVSDSSAKFLNTWSEDEQTMAHLMRSLASVGPPLKKPDCSVMLGLVSAVEALCEMTPCQQKLAPETKCNGKISNSGRIICITQLKNDTHKRTLEDCVADAVSRHSELAAKSDGMLPIENLNLVLVHVKPFGSDFQITESPPVEMKSNPKITVESHNVKATRHGIAVANRMLNLLRHHYDLSVTSITGIPMKEEQHANSSANYDVLLLHRRLPGTLPNDANSAKSDGELNSTMLLKWCTPKINANELYHCTGAARISPVDVNSRPSLCLTNFLQTGRSVLLEHWKKGPEGGAGSSFTDSATKTMTHMISCRGSDIFLQALGVSRVPFEDPPSITDGPGGRVTDYRINNFSSLIKEVQLLPLGAKWSKLEDRKQHEITKPLSGAIAKLDRHTRCWPLVISKTIIFNMGATLERLLEIIVKEKLTADDVVQCQRTISHLGDMERNGTSLPSGSPGGNSSRGSTKHPNRDDQYRAMWGELESLLQSHSTTSLRHAEVLDCLVERVGKNVKSDLRKHPEVTSLSQNVKTEVSESPESPPPVKKQKVDRDTVAKLQKGKQSLLSLWNQRIDNKNSQRHVEFYGRLASDGNQARLYPNIEEDSSREGSATPTSQNQRHGGHQRFSHHHRGSSGGREDSGRSGRLTPQGKQKIKKEKKSYSQAT</sequence>
<evidence type="ECO:0000256" key="8">
    <source>
        <dbReference type="ARBA" id="ARBA00061603"/>
    </source>
</evidence>
<feature type="compositionally biased region" description="Low complexity" evidence="9">
    <location>
        <begin position="522"/>
        <end position="538"/>
    </location>
</feature>
<feature type="region of interest" description="Disordered" evidence="9">
    <location>
        <begin position="673"/>
        <end position="736"/>
    </location>
</feature>
<feature type="region of interest" description="Disordered" evidence="9">
    <location>
        <begin position="518"/>
        <end position="546"/>
    </location>
</feature>
<evidence type="ECO:0000256" key="5">
    <source>
        <dbReference type="ARBA" id="ARBA00022776"/>
    </source>
</evidence>
<keyword evidence="3" id="KW-0963">Cytoplasm</keyword>
<reference evidence="10" key="1">
    <citation type="submission" date="2020-04" db="EMBL/GenBank/DDBJ databases">
        <authorList>
            <person name="Neveu A P."/>
        </authorList>
    </citation>
    <scope>NUCLEOTIDE SEQUENCE</scope>
    <source>
        <tissue evidence="10">Whole embryo</tissue>
    </source>
</reference>
<feature type="region of interest" description="Disordered" evidence="9">
    <location>
        <begin position="588"/>
        <end position="623"/>
    </location>
</feature>
<proteinExistence type="evidence at transcript level"/>
<dbReference type="PANTHER" id="PTHR12955:SF1">
    <property type="entry name" value="INTEGRATOR COMPLEX SUBUNIT 13"/>
    <property type="match status" value="1"/>
</dbReference>
<dbReference type="GO" id="GO:0005737">
    <property type="term" value="C:cytoplasm"/>
    <property type="evidence" value="ECO:0007669"/>
    <property type="project" value="UniProtKB-SubCell"/>
</dbReference>
<evidence type="ECO:0000256" key="3">
    <source>
        <dbReference type="ARBA" id="ARBA00022490"/>
    </source>
</evidence>
<dbReference type="AlphaFoldDB" id="A0A6F9DG31"/>
<dbReference type="GO" id="GO:0051301">
    <property type="term" value="P:cell division"/>
    <property type="evidence" value="ECO:0007669"/>
    <property type="project" value="UniProtKB-KW"/>
</dbReference>
<dbReference type="GO" id="GO:0032039">
    <property type="term" value="C:integrator complex"/>
    <property type="evidence" value="ECO:0007669"/>
    <property type="project" value="TreeGrafter"/>
</dbReference>
<name>A0A6F9DG31_9ASCI</name>
<keyword evidence="6" id="KW-0539">Nucleus</keyword>
<evidence type="ECO:0000256" key="7">
    <source>
        <dbReference type="ARBA" id="ARBA00023306"/>
    </source>
</evidence>
<feature type="compositionally biased region" description="Basic residues" evidence="9">
    <location>
        <begin position="691"/>
        <end position="703"/>
    </location>
</feature>
<keyword evidence="7" id="KW-0131">Cell cycle</keyword>
<accession>A0A6F9DG31</accession>
<evidence type="ECO:0000256" key="1">
    <source>
        <dbReference type="ARBA" id="ARBA00004123"/>
    </source>
</evidence>
<protein>
    <submittedName>
        <fullName evidence="10">Protein asunder homolog</fullName>
    </submittedName>
</protein>
<dbReference type="GO" id="GO:0051642">
    <property type="term" value="P:centrosome localization"/>
    <property type="evidence" value="ECO:0007669"/>
    <property type="project" value="TreeGrafter"/>
</dbReference>
<evidence type="ECO:0000256" key="2">
    <source>
        <dbReference type="ARBA" id="ARBA00004496"/>
    </source>
</evidence>
<organism evidence="10">
    <name type="scientific">Phallusia mammillata</name>
    <dbReference type="NCBI Taxonomy" id="59560"/>
    <lineage>
        <taxon>Eukaryota</taxon>
        <taxon>Metazoa</taxon>
        <taxon>Chordata</taxon>
        <taxon>Tunicata</taxon>
        <taxon>Ascidiacea</taxon>
        <taxon>Phlebobranchia</taxon>
        <taxon>Ascidiidae</taxon>
        <taxon>Phallusia</taxon>
    </lineage>
</organism>
<gene>
    <name evidence="10" type="primary">Ints13</name>
</gene>
<keyword evidence="5" id="KW-0498">Mitosis</keyword>
<evidence type="ECO:0000313" key="10">
    <source>
        <dbReference type="EMBL" id="CAB3256405.1"/>
    </source>
</evidence>
<dbReference type="GO" id="GO:0007346">
    <property type="term" value="P:regulation of mitotic cell cycle"/>
    <property type="evidence" value="ECO:0007669"/>
    <property type="project" value="TreeGrafter"/>
</dbReference>
<keyword evidence="4" id="KW-0132">Cell division</keyword>
<feature type="compositionally biased region" description="Polar residues" evidence="9">
    <location>
        <begin position="679"/>
        <end position="689"/>
    </location>
</feature>
<dbReference type="EMBL" id="LR786003">
    <property type="protein sequence ID" value="CAB3256405.1"/>
    <property type="molecule type" value="mRNA"/>
</dbReference>
<dbReference type="InterPro" id="IPR019355">
    <property type="entry name" value="Cell_cycle_regulator_Mat89Bb"/>
</dbReference>
<evidence type="ECO:0000256" key="9">
    <source>
        <dbReference type="SAM" id="MobiDB-lite"/>
    </source>
</evidence>
<comment type="subcellular location">
    <subcellularLocation>
        <location evidence="2">Cytoplasm</location>
    </subcellularLocation>
    <subcellularLocation>
        <location evidence="1">Nucleus</location>
    </subcellularLocation>
</comment>
<comment type="similarity">
    <text evidence="8">Belongs to the Integrator subunit 13 family.</text>
</comment>
<evidence type="ECO:0000256" key="6">
    <source>
        <dbReference type="ARBA" id="ARBA00023242"/>
    </source>
</evidence>
<evidence type="ECO:0000256" key="4">
    <source>
        <dbReference type="ARBA" id="ARBA00022618"/>
    </source>
</evidence>
<dbReference type="PANTHER" id="PTHR12955">
    <property type="entry name" value="SARCOMA ANTIGEN NY-SAR-95-RELATED"/>
    <property type="match status" value="1"/>
</dbReference>